<dbReference type="Pfam" id="PF11316">
    <property type="entry name" value="Rhamno_transf"/>
    <property type="match status" value="1"/>
</dbReference>
<evidence type="ECO:0000313" key="1">
    <source>
        <dbReference type="EMBL" id="MCV6826056.1"/>
    </source>
</evidence>
<dbReference type="RefSeq" id="WP_263955026.1">
    <property type="nucleotide sequence ID" value="NZ_JAOYFC010000007.1"/>
</dbReference>
<dbReference type="AlphaFoldDB" id="A0AAE3J348"/>
<dbReference type="Proteomes" id="UP001208041">
    <property type="component" value="Unassembled WGS sequence"/>
</dbReference>
<dbReference type="GO" id="GO:0016740">
    <property type="term" value="F:transferase activity"/>
    <property type="evidence" value="ECO:0007669"/>
    <property type="project" value="UniProtKB-KW"/>
</dbReference>
<accession>A0AAE3J348</accession>
<protein>
    <submittedName>
        <fullName evidence="1">Rhamnosyl transferase</fullName>
    </submittedName>
</protein>
<keyword evidence="2" id="KW-1185">Reference proteome</keyword>
<organism evidence="1 2">
    <name type="scientific">Halocynthiibacter halioticoli</name>
    <dbReference type="NCBI Taxonomy" id="2986804"/>
    <lineage>
        <taxon>Bacteria</taxon>
        <taxon>Pseudomonadati</taxon>
        <taxon>Pseudomonadota</taxon>
        <taxon>Alphaproteobacteria</taxon>
        <taxon>Rhodobacterales</taxon>
        <taxon>Paracoccaceae</taxon>
        <taxon>Halocynthiibacter</taxon>
    </lineage>
</organism>
<sequence>MPSDFNNQIIGLVRFSFPALSGFGKGGQDIAEREAFLFDPARLERRFYLFEKLCLPSLLAQTDSDFIILFLIGERMPPKAVARLARLIAPLKDARIIQRQSGHNYGAVCKAFDEVGAVGFTHRTSFRLDDDDALSCTYIERLKQTARDLKPMCRPKSPVAVAFNRGFYVEVQEGENTVIDASERTPVSVGSALFAEVSEPQNIYARNHRFLGQFFNLYSDVGVPNFIRTIHADNDSKPSIVGLSNMMSPQTVAEEIAANFPFEIAELKSL</sequence>
<evidence type="ECO:0000313" key="2">
    <source>
        <dbReference type="Proteomes" id="UP001208041"/>
    </source>
</evidence>
<dbReference type="EMBL" id="JAOYFC010000007">
    <property type="protein sequence ID" value="MCV6826056.1"/>
    <property type="molecule type" value="Genomic_DNA"/>
</dbReference>
<keyword evidence="1" id="KW-0808">Transferase</keyword>
<name>A0AAE3J348_9RHOB</name>
<gene>
    <name evidence="1" type="ORF">OH136_15955</name>
</gene>
<reference evidence="1" key="1">
    <citation type="submission" date="2022-10" db="EMBL/GenBank/DDBJ databases">
        <authorList>
            <person name="Yue Y."/>
        </authorList>
    </citation>
    <scope>NUCLEOTIDE SEQUENCE</scope>
    <source>
        <strain evidence="1">Z654</strain>
    </source>
</reference>
<proteinExistence type="predicted"/>
<dbReference type="InterPro" id="IPR021466">
    <property type="entry name" value="Put_rhamnosyl_transferase"/>
</dbReference>
<comment type="caution">
    <text evidence="1">The sequence shown here is derived from an EMBL/GenBank/DDBJ whole genome shotgun (WGS) entry which is preliminary data.</text>
</comment>